<evidence type="ECO:0000259" key="11">
    <source>
        <dbReference type="PROSITE" id="PS50157"/>
    </source>
</evidence>
<dbReference type="InterPro" id="IPR051061">
    <property type="entry name" value="Zinc_finger_trans_reg"/>
</dbReference>
<keyword evidence="6" id="KW-0805">Transcription regulation</keyword>
<keyword evidence="13" id="KW-1185">Reference proteome</keyword>
<evidence type="ECO:0000256" key="8">
    <source>
        <dbReference type="ARBA" id="ARBA00023242"/>
    </source>
</evidence>
<dbReference type="STRING" id="39966.A0A369JVD4"/>
<dbReference type="PANTHER" id="PTHR46179:SF13">
    <property type="entry name" value="C2H2-TYPE DOMAIN-CONTAINING PROTEIN"/>
    <property type="match status" value="1"/>
</dbReference>
<feature type="domain" description="C2H2-type" evidence="11">
    <location>
        <begin position="183"/>
        <end position="212"/>
    </location>
</feature>
<dbReference type="PROSITE" id="PS00028">
    <property type="entry name" value="ZINC_FINGER_C2H2_1"/>
    <property type="match status" value="6"/>
</dbReference>
<evidence type="ECO:0000256" key="4">
    <source>
        <dbReference type="ARBA" id="ARBA00022771"/>
    </source>
</evidence>
<keyword evidence="5" id="KW-0862">Zinc</keyword>
<sequence>MQNTVSERQALANAVVVDGLTMGALPNRAKLCGNFNFQGQSQAALKAFMASITASATVIHTGSVLGKRKARYQASYVLHLSSSPEPWCTQSDSDFDDVAQQKPPMGLPILVNGTLVPNTKKRYQCTYDGCMKSYSKPSRLEEHERSHTGQRPFVCGTCNKSYLRETHLQAHARSHLPESARPLACPRDNCGKRFWTAQHLRVHTDWHNGSKPFQCSKPGCDESFSKNHQLRAHECSAHAAPGTKPYRCEHEGCTKSFNTNQHLHTHSKVHDEHRYTCVHLACLAESGKTSTYYPTWTALQHHIRTAHPPQCSHPSCNGRTFSSQKGLRAHQKLHEQRELEQDMGIGIVSDGEDDDDGPPRKRRRGGEIGRDWKCDVDGCDKDFKSKKALATHANVTHLGRRDHVCPHDGCGRAYGYKHLLHRHLAKAHASATSAPPSSDEEGGSTGKSNVRQAGKSKPSTLLDIETMTGNSYAKRTRAKVANATALLCPYPLVDALAFVTSDDLLATVKGDTSTEMCLDSQQPCEYAFSRAYDLRRHLKAVHGLDAVKESVDDWVREHKSG</sequence>
<accession>A0A369JVD4</accession>
<dbReference type="PROSITE" id="PS50157">
    <property type="entry name" value="ZINC_FINGER_C2H2_2"/>
    <property type="match status" value="7"/>
</dbReference>
<comment type="subcellular location">
    <subcellularLocation>
        <location evidence="1">Nucleus</location>
    </subcellularLocation>
</comment>
<evidence type="ECO:0000313" key="13">
    <source>
        <dbReference type="Proteomes" id="UP000076154"/>
    </source>
</evidence>
<dbReference type="FunFam" id="3.30.160.60:FF:001102">
    <property type="entry name" value="Transcription factor IIIA"/>
    <property type="match status" value="1"/>
</dbReference>
<evidence type="ECO:0000256" key="9">
    <source>
        <dbReference type="PROSITE-ProRule" id="PRU00042"/>
    </source>
</evidence>
<dbReference type="PANTHER" id="PTHR46179">
    <property type="entry name" value="ZINC FINGER PROTEIN"/>
    <property type="match status" value="1"/>
</dbReference>
<evidence type="ECO:0000256" key="10">
    <source>
        <dbReference type="SAM" id="MobiDB-lite"/>
    </source>
</evidence>
<protein>
    <submittedName>
        <fullName evidence="12">Transcription factor IIIA</fullName>
    </submittedName>
</protein>
<evidence type="ECO:0000256" key="6">
    <source>
        <dbReference type="ARBA" id="ARBA00023015"/>
    </source>
</evidence>
<dbReference type="Gene3D" id="3.30.160.60">
    <property type="entry name" value="Classic Zinc Finger"/>
    <property type="match status" value="6"/>
</dbReference>
<dbReference type="OrthoDB" id="427030at2759"/>
<dbReference type="SUPFAM" id="SSF57667">
    <property type="entry name" value="beta-beta-alpha zinc fingers"/>
    <property type="match status" value="4"/>
</dbReference>
<evidence type="ECO:0000256" key="1">
    <source>
        <dbReference type="ARBA" id="ARBA00004123"/>
    </source>
</evidence>
<dbReference type="InterPro" id="IPR013087">
    <property type="entry name" value="Znf_C2H2_type"/>
</dbReference>
<dbReference type="GO" id="GO:0000978">
    <property type="term" value="F:RNA polymerase II cis-regulatory region sequence-specific DNA binding"/>
    <property type="evidence" value="ECO:0007669"/>
    <property type="project" value="UniProtKB-ARBA"/>
</dbReference>
<name>A0A369JVD4_HYPMA</name>
<dbReference type="FunFam" id="3.30.160.60:FF:000624">
    <property type="entry name" value="zinc finger protein 697"/>
    <property type="match status" value="1"/>
</dbReference>
<feature type="compositionally biased region" description="Low complexity" evidence="10">
    <location>
        <begin position="427"/>
        <end position="437"/>
    </location>
</feature>
<gene>
    <name evidence="12" type="primary">sfc2</name>
    <name evidence="12" type="ORF">Hypma_007955</name>
</gene>
<feature type="domain" description="C2H2-type" evidence="11">
    <location>
        <begin position="213"/>
        <end position="243"/>
    </location>
</feature>
<feature type="domain" description="C2H2-type" evidence="11">
    <location>
        <begin position="153"/>
        <end position="180"/>
    </location>
</feature>
<dbReference type="EMBL" id="LUEZ02000041">
    <property type="protein sequence ID" value="RDB25312.1"/>
    <property type="molecule type" value="Genomic_DNA"/>
</dbReference>
<keyword evidence="2" id="KW-0479">Metal-binding</keyword>
<organism evidence="12 13">
    <name type="scientific">Hypsizygus marmoreus</name>
    <name type="common">White beech mushroom</name>
    <name type="synonym">Agaricus marmoreus</name>
    <dbReference type="NCBI Taxonomy" id="39966"/>
    <lineage>
        <taxon>Eukaryota</taxon>
        <taxon>Fungi</taxon>
        <taxon>Dikarya</taxon>
        <taxon>Basidiomycota</taxon>
        <taxon>Agaricomycotina</taxon>
        <taxon>Agaricomycetes</taxon>
        <taxon>Agaricomycetidae</taxon>
        <taxon>Agaricales</taxon>
        <taxon>Tricholomatineae</taxon>
        <taxon>Lyophyllaceae</taxon>
        <taxon>Hypsizygus</taxon>
    </lineage>
</organism>
<dbReference type="FunCoup" id="A0A369JVD4">
    <property type="interactions" value="161"/>
</dbReference>
<evidence type="ECO:0000313" key="12">
    <source>
        <dbReference type="EMBL" id="RDB25312.1"/>
    </source>
</evidence>
<dbReference type="GO" id="GO:0008270">
    <property type="term" value="F:zinc ion binding"/>
    <property type="evidence" value="ECO:0007669"/>
    <property type="project" value="UniProtKB-KW"/>
</dbReference>
<evidence type="ECO:0000256" key="3">
    <source>
        <dbReference type="ARBA" id="ARBA00022737"/>
    </source>
</evidence>
<dbReference type="GO" id="GO:0005634">
    <property type="term" value="C:nucleus"/>
    <property type="evidence" value="ECO:0007669"/>
    <property type="project" value="UniProtKB-SubCell"/>
</dbReference>
<feature type="domain" description="C2H2-type" evidence="11">
    <location>
        <begin position="372"/>
        <end position="402"/>
    </location>
</feature>
<keyword evidence="7" id="KW-0804">Transcription</keyword>
<evidence type="ECO:0000256" key="2">
    <source>
        <dbReference type="ARBA" id="ARBA00022723"/>
    </source>
</evidence>
<feature type="domain" description="C2H2-type" evidence="11">
    <location>
        <begin position="123"/>
        <end position="152"/>
    </location>
</feature>
<dbReference type="Pfam" id="PF00096">
    <property type="entry name" value="zf-C2H2"/>
    <property type="match status" value="1"/>
</dbReference>
<dbReference type="FunFam" id="3.30.160.60:FF:000072">
    <property type="entry name" value="zinc finger protein 143 isoform X1"/>
    <property type="match status" value="1"/>
</dbReference>
<evidence type="ECO:0000256" key="5">
    <source>
        <dbReference type="ARBA" id="ARBA00022833"/>
    </source>
</evidence>
<dbReference type="InterPro" id="IPR036236">
    <property type="entry name" value="Znf_C2H2_sf"/>
</dbReference>
<dbReference type="InParanoid" id="A0A369JVD4"/>
<feature type="domain" description="C2H2-type" evidence="11">
    <location>
        <begin position="403"/>
        <end position="433"/>
    </location>
</feature>
<dbReference type="GO" id="GO:0000981">
    <property type="term" value="F:DNA-binding transcription factor activity, RNA polymerase II-specific"/>
    <property type="evidence" value="ECO:0007669"/>
    <property type="project" value="UniProtKB-ARBA"/>
</dbReference>
<dbReference type="SMART" id="SM00355">
    <property type="entry name" value="ZnF_C2H2"/>
    <property type="match status" value="10"/>
</dbReference>
<feature type="domain" description="C2H2-type" evidence="11">
    <location>
        <begin position="246"/>
        <end position="275"/>
    </location>
</feature>
<comment type="caution">
    <text evidence="12">The sequence shown here is derived from an EMBL/GenBank/DDBJ whole genome shotgun (WGS) entry which is preliminary data.</text>
</comment>
<evidence type="ECO:0000256" key="7">
    <source>
        <dbReference type="ARBA" id="ARBA00023163"/>
    </source>
</evidence>
<reference evidence="12" key="1">
    <citation type="submission" date="2018-04" db="EMBL/GenBank/DDBJ databases">
        <title>Whole genome sequencing of Hypsizygus marmoreus.</title>
        <authorList>
            <person name="Choi I.-G."/>
            <person name="Min B."/>
            <person name="Kim J.-G."/>
            <person name="Kim S."/>
            <person name="Oh Y.-L."/>
            <person name="Kong W.-S."/>
            <person name="Park H."/>
            <person name="Jeong J."/>
            <person name="Song E.-S."/>
        </authorList>
    </citation>
    <scope>NUCLEOTIDE SEQUENCE [LARGE SCALE GENOMIC DNA]</scope>
    <source>
        <strain evidence="12">51987-8</strain>
    </source>
</reference>
<keyword evidence="4 9" id="KW-0863">Zinc-finger</keyword>
<dbReference type="AlphaFoldDB" id="A0A369JVD4"/>
<proteinExistence type="predicted"/>
<feature type="region of interest" description="Disordered" evidence="10">
    <location>
        <begin position="330"/>
        <end position="368"/>
    </location>
</feature>
<keyword evidence="3" id="KW-0677">Repeat</keyword>
<dbReference type="Proteomes" id="UP000076154">
    <property type="component" value="Unassembled WGS sequence"/>
</dbReference>
<keyword evidence="8" id="KW-0539">Nucleus</keyword>
<feature type="region of interest" description="Disordered" evidence="10">
    <location>
        <begin position="427"/>
        <end position="462"/>
    </location>
</feature>